<sequence>MKSKGVSSTSLCLLCTVYEILPCSGRQFQVYGTWLCHKCSSAVVVNVAFVYFKHVGWCWHVSASHLVFGNRKVLDENVYSLLNAQPQESPNKHQIVELSDALEEKDHLRAKEFEEKFCAMITTATSSKGGNGNVGEADRKLFTTLRAQSDAKGLRNYEIVFLFQFFNIFNQTYEDMFVQDVTMDILEDICNQVLDL</sequence>
<dbReference type="EMBL" id="JXJN01006790">
    <property type="status" value="NOT_ANNOTATED_CDS"/>
    <property type="molecule type" value="Genomic_DNA"/>
</dbReference>
<dbReference type="Proteomes" id="UP000092460">
    <property type="component" value="Unassembled WGS sequence"/>
</dbReference>
<dbReference type="AlphaFoldDB" id="A0A1B0B0N7"/>
<organism evidence="1 2">
    <name type="scientific">Glossina palpalis gambiensis</name>
    <dbReference type="NCBI Taxonomy" id="67801"/>
    <lineage>
        <taxon>Eukaryota</taxon>
        <taxon>Metazoa</taxon>
        <taxon>Ecdysozoa</taxon>
        <taxon>Arthropoda</taxon>
        <taxon>Hexapoda</taxon>
        <taxon>Insecta</taxon>
        <taxon>Pterygota</taxon>
        <taxon>Neoptera</taxon>
        <taxon>Endopterygota</taxon>
        <taxon>Diptera</taxon>
        <taxon>Brachycera</taxon>
        <taxon>Muscomorpha</taxon>
        <taxon>Hippoboscoidea</taxon>
        <taxon>Glossinidae</taxon>
        <taxon>Glossina</taxon>
    </lineage>
</organism>
<reference evidence="2" key="1">
    <citation type="submission" date="2015-01" db="EMBL/GenBank/DDBJ databases">
        <authorList>
            <person name="Aksoy S."/>
            <person name="Warren W."/>
            <person name="Wilson R.K."/>
        </authorList>
    </citation>
    <scope>NUCLEOTIDE SEQUENCE [LARGE SCALE GENOMIC DNA]</scope>
    <source>
        <strain evidence="2">IAEA</strain>
    </source>
</reference>
<protein>
    <submittedName>
        <fullName evidence="1">Uncharacterized protein</fullName>
    </submittedName>
</protein>
<accession>A0A1B0B0N7</accession>
<dbReference type="EnsemblMetazoa" id="GPPI014926-RA">
    <property type="protein sequence ID" value="GPPI014926-PA"/>
    <property type="gene ID" value="GPPI014926"/>
</dbReference>
<dbReference type="VEuPathDB" id="VectorBase:GPPI014926"/>
<evidence type="ECO:0000313" key="1">
    <source>
        <dbReference type="EnsemblMetazoa" id="GPPI014926-PA"/>
    </source>
</evidence>
<evidence type="ECO:0000313" key="2">
    <source>
        <dbReference type="Proteomes" id="UP000092460"/>
    </source>
</evidence>
<reference evidence="1" key="2">
    <citation type="submission" date="2020-05" db="UniProtKB">
        <authorList>
            <consortium name="EnsemblMetazoa"/>
        </authorList>
    </citation>
    <scope>IDENTIFICATION</scope>
    <source>
        <strain evidence="1">IAEA</strain>
    </source>
</reference>
<name>A0A1B0B0N7_9MUSC</name>
<keyword evidence="2" id="KW-1185">Reference proteome</keyword>
<proteinExistence type="predicted"/>